<reference evidence="2" key="2">
    <citation type="journal article" date="2021" name="PeerJ">
        <title>Extensive microbial diversity within the chicken gut microbiome revealed by metagenomics and culture.</title>
        <authorList>
            <person name="Gilroy R."/>
            <person name="Ravi A."/>
            <person name="Getino M."/>
            <person name="Pursley I."/>
            <person name="Horton D.L."/>
            <person name="Alikhan N.F."/>
            <person name="Baker D."/>
            <person name="Gharbi K."/>
            <person name="Hall N."/>
            <person name="Watson M."/>
            <person name="Adriaenssens E.M."/>
            <person name="Foster-Nyarko E."/>
            <person name="Jarju S."/>
            <person name="Secka A."/>
            <person name="Antonio M."/>
            <person name="Oren A."/>
            <person name="Chaudhuri R.R."/>
            <person name="La Ragione R."/>
            <person name="Hildebrand F."/>
            <person name="Pallen M.J."/>
        </authorList>
    </citation>
    <scope>NUCLEOTIDE SEQUENCE</scope>
    <source>
        <strain evidence="2">4509</strain>
    </source>
</reference>
<dbReference type="InterPro" id="IPR003607">
    <property type="entry name" value="HD/PDEase_dom"/>
</dbReference>
<dbReference type="InterPro" id="IPR006674">
    <property type="entry name" value="HD_domain"/>
</dbReference>
<name>A0A9D1IQV9_9FIRM</name>
<protein>
    <submittedName>
        <fullName evidence="2">HD domain-containing protein</fullName>
    </submittedName>
</protein>
<organism evidence="2 3">
    <name type="scientific">Candidatus Egerieicola faecale</name>
    <dbReference type="NCBI Taxonomy" id="2840774"/>
    <lineage>
        <taxon>Bacteria</taxon>
        <taxon>Bacillati</taxon>
        <taxon>Bacillota</taxon>
        <taxon>Clostridia</taxon>
        <taxon>Eubacteriales</taxon>
        <taxon>Oscillospiraceae</taxon>
        <taxon>Oscillospiraceae incertae sedis</taxon>
        <taxon>Candidatus Egerieicola</taxon>
    </lineage>
</organism>
<dbReference type="SUPFAM" id="SSF109604">
    <property type="entry name" value="HD-domain/PDEase-like"/>
    <property type="match status" value="1"/>
</dbReference>
<dbReference type="EMBL" id="DVMX01000050">
    <property type="protein sequence ID" value="HIU41445.1"/>
    <property type="molecule type" value="Genomic_DNA"/>
</dbReference>
<proteinExistence type="predicted"/>
<evidence type="ECO:0000313" key="2">
    <source>
        <dbReference type="EMBL" id="HIU41445.1"/>
    </source>
</evidence>
<gene>
    <name evidence="2" type="ORF">IAD19_02730</name>
</gene>
<comment type="caution">
    <text evidence="2">The sequence shown here is derived from an EMBL/GenBank/DDBJ whole genome shotgun (WGS) entry which is preliminary data.</text>
</comment>
<evidence type="ECO:0000313" key="3">
    <source>
        <dbReference type="Proteomes" id="UP000824082"/>
    </source>
</evidence>
<evidence type="ECO:0000259" key="1">
    <source>
        <dbReference type="Pfam" id="PF01966"/>
    </source>
</evidence>
<dbReference type="CDD" id="cd00077">
    <property type="entry name" value="HDc"/>
    <property type="match status" value="1"/>
</dbReference>
<sequence length="173" mass="19446">MELKEREQLDRLFLAMAEYEKGVPHRIAHFAKVHTYAALIGRQEGLPDRLQLITEAAALVHDIGIRPSLEKYRSSAGKYQQIEGPAPAGEMLTRLGFSDEVTRRVCWLVGHHHTYHPVEGPDHQILLEADFLVNAMEEAMSEAAIRTGREKVFSTKTGLALLDAMYPPKTDSQ</sequence>
<feature type="domain" description="HD" evidence="1">
    <location>
        <begin position="26"/>
        <end position="119"/>
    </location>
</feature>
<accession>A0A9D1IQV9</accession>
<dbReference type="Pfam" id="PF01966">
    <property type="entry name" value="HD"/>
    <property type="match status" value="1"/>
</dbReference>
<dbReference type="Proteomes" id="UP000824082">
    <property type="component" value="Unassembled WGS sequence"/>
</dbReference>
<reference evidence="2" key="1">
    <citation type="submission" date="2020-10" db="EMBL/GenBank/DDBJ databases">
        <authorList>
            <person name="Gilroy R."/>
        </authorList>
    </citation>
    <scope>NUCLEOTIDE SEQUENCE</scope>
    <source>
        <strain evidence="2">4509</strain>
    </source>
</reference>
<dbReference type="Gene3D" id="1.10.3210.10">
    <property type="entry name" value="Hypothetical protein af1432"/>
    <property type="match status" value="1"/>
</dbReference>
<dbReference type="AlphaFoldDB" id="A0A9D1IQV9"/>